<dbReference type="Proteomes" id="UP001153737">
    <property type="component" value="Chromosome 8"/>
</dbReference>
<feature type="compositionally biased region" description="Low complexity" evidence="1">
    <location>
        <begin position="204"/>
        <end position="241"/>
    </location>
</feature>
<feature type="compositionally biased region" description="Polar residues" evidence="1">
    <location>
        <begin position="246"/>
        <end position="260"/>
    </location>
</feature>
<evidence type="ECO:0000256" key="1">
    <source>
        <dbReference type="SAM" id="MobiDB-lite"/>
    </source>
</evidence>
<organism evidence="3 4">
    <name type="scientific">Phaedon cochleariae</name>
    <name type="common">Mustard beetle</name>
    <dbReference type="NCBI Taxonomy" id="80249"/>
    <lineage>
        <taxon>Eukaryota</taxon>
        <taxon>Metazoa</taxon>
        <taxon>Ecdysozoa</taxon>
        <taxon>Arthropoda</taxon>
        <taxon>Hexapoda</taxon>
        <taxon>Insecta</taxon>
        <taxon>Pterygota</taxon>
        <taxon>Neoptera</taxon>
        <taxon>Endopterygota</taxon>
        <taxon>Coleoptera</taxon>
        <taxon>Polyphaga</taxon>
        <taxon>Cucujiformia</taxon>
        <taxon>Chrysomeloidea</taxon>
        <taxon>Chrysomelidae</taxon>
        <taxon>Chrysomelinae</taxon>
        <taxon>Chrysomelini</taxon>
        <taxon>Phaedon</taxon>
    </lineage>
</organism>
<dbReference type="AlphaFoldDB" id="A0A9N9SPR6"/>
<dbReference type="EMBL" id="OU896714">
    <property type="protein sequence ID" value="CAG9824916.1"/>
    <property type="molecule type" value="Genomic_DNA"/>
</dbReference>
<evidence type="ECO:0000313" key="4">
    <source>
        <dbReference type="Proteomes" id="UP001153737"/>
    </source>
</evidence>
<gene>
    <name evidence="3" type="ORF">PHAECO_LOCUS11509</name>
</gene>
<name>A0A9N9SPR6_PHACE</name>
<proteinExistence type="predicted"/>
<feature type="chain" id="PRO_5040438319" evidence="2">
    <location>
        <begin position="19"/>
        <end position="373"/>
    </location>
</feature>
<dbReference type="OrthoDB" id="8197748at2759"/>
<reference evidence="3" key="2">
    <citation type="submission" date="2022-10" db="EMBL/GenBank/DDBJ databases">
        <authorList>
            <consortium name="ENA_rothamsted_submissions"/>
            <consortium name="culmorum"/>
            <person name="King R."/>
        </authorList>
    </citation>
    <scope>NUCLEOTIDE SEQUENCE</scope>
</reference>
<keyword evidence="2" id="KW-0732">Signal</keyword>
<sequence>METCRFVVILLSYCVCSGSCYPSRPLNERSTDLAWEAWLLIDDQNQNKQHTNSDGVLRRRITPKSVFIAPTFSPESLPACAEGYNSDVMGRCMKIIRIDPDKQYDFLIEKLKEKFSSSFDYEDEEEEEDEVVPTQGPLQLNIPLEINSEDMREEDSEEDTEVALIVSPTKANPYLVKNKLDKRYSVLDDEQTQEMYLKQLAEATTVPQEQSTTPEETPTTEVATTVEATTATETDVTAAPTGLEPASTSASFQDVQVSTDDSSKQADDPSVYLEVPKIGATASQGMFLEVPKVEASQGIFNRRNRDRHNGLFFLPPAWSEAQTSYDKPIVLRFSRKKLQGDAKTVQNNEYYRSIPTDDFAYLFKFKHKQLNPI</sequence>
<feature type="region of interest" description="Disordered" evidence="1">
    <location>
        <begin position="203"/>
        <end position="270"/>
    </location>
</feature>
<evidence type="ECO:0000313" key="3">
    <source>
        <dbReference type="EMBL" id="CAG9824916.1"/>
    </source>
</evidence>
<evidence type="ECO:0000256" key="2">
    <source>
        <dbReference type="SAM" id="SignalP"/>
    </source>
</evidence>
<protein>
    <submittedName>
        <fullName evidence="3">Uncharacterized protein</fullName>
    </submittedName>
</protein>
<reference evidence="3" key="1">
    <citation type="submission" date="2022-01" db="EMBL/GenBank/DDBJ databases">
        <authorList>
            <person name="King R."/>
        </authorList>
    </citation>
    <scope>NUCLEOTIDE SEQUENCE</scope>
</reference>
<keyword evidence="4" id="KW-1185">Reference proteome</keyword>
<feature type="signal peptide" evidence="2">
    <location>
        <begin position="1"/>
        <end position="18"/>
    </location>
</feature>
<accession>A0A9N9SPR6</accession>